<dbReference type="NCBIfam" id="TIGR00524">
    <property type="entry name" value="eIF-2B_rel"/>
    <property type="match status" value="1"/>
</dbReference>
<dbReference type="InterPro" id="IPR011559">
    <property type="entry name" value="Initiation_fac_2B_a/b/d"/>
</dbReference>
<dbReference type="Gene3D" id="1.20.120.420">
    <property type="entry name" value="translation initiation factor eif-2b, domain 1"/>
    <property type="match status" value="1"/>
</dbReference>
<dbReference type="EC" id="5.3.1.29" evidence="4"/>
<dbReference type="GO" id="GO:0019509">
    <property type="term" value="P:L-methionine salvage from methylthioadenosine"/>
    <property type="evidence" value="ECO:0007669"/>
    <property type="project" value="TreeGrafter"/>
</dbReference>
<dbReference type="PANTHER" id="PTHR43475:SF2">
    <property type="entry name" value="RIBOSE 1,5-BISPHOSPHATE ISOMERASE"/>
    <property type="match status" value="1"/>
</dbReference>
<evidence type="ECO:0000256" key="3">
    <source>
        <dbReference type="ARBA" id="ARBA00023277"/>
    </source>
</evidence>
<evidence type="ECO:0000256" key="2">
    <source>
        <dbReference type="ARBA" id="ARBA00023235"/>
    </source>
</evidence>
<dbReference type="InterPro" id="IPR000649">
    <property type="entry name" value="IF-2B-related"/>
</dbReference>
<keyword evidence="2 4" id="KW-0413">Isomerase</keyword>
<dbReference type="InterPro" id="IPR037171">
    <property type="entry name" value="NagB/RpiA_transferase-like"/>
</dbReference>
<evidence type="ECO:0000256" key="1">
    <source>
        <dbReference type="ARBA" id="ARBA00009229"/>
    </source>
</evidence>
<dbReference type="InterPro" id="IPR042529">
    <property type="entry name" value="IF_2B-like_C"/>
</dbReference>
<gene>
    <name evidence="4" type="ORF">ENO04_01995</name>
</gene>
<dbReference type="NCBIfam" id="TIGR00511">
    <property type="entry name" value="ribulose_e2b2"/>
    <property type="match status" value="1"/>
</dbReference>
<proteinExistence type="inferred from homology"/>
<dbReference type="InterPro" id="IPR005250">
    <property type="entry name" value="R15Pi"/>
</dbReference>
<dbReference type="SUPFAM" id="SSF100950">
    <property type="entry name" value="NagB/RpiA/CoA transferase-like"/>
    <property type="match status" value="1"/>
</dbReference>
<accession>A0A7C1I1C5</accession>
<dbReference type="PANTHER" id="PTHR43475">
    <property type="entry name" value="METHYLTHIORIBOSE-1-PHOSPHATE ISOMERASE"/>
    <property type="match status" value="1"/>
</dbReference>
<dbReference type="Pfam" id="PF01008">
    <property type="entry name" value="IF-2B"/>
    <property type="match status" value="1"/>
</dbReference>
<sequence>MIPKEVLEIADGIKTMRIRGASLIAKSAAQALRIAAERYSGDASGFKPYITKVANLLLQTRPTAVSLPNAVYYVLNRTLSSSVSEARVTAIRSSDEFIRMVDESHRRIMEYGSKLIQDEYVVFTHCHSTAVVDIILQAFREGKRVEVINTETRPLFQGRITLRELAKNGVKVTHVPDSAVRHFIKNANIVIVGADTITSDGYLVNKVGTSHLALAAWEAGIPFYSAAEFIKFSPASLEGGEVVIEFRSASEVLDIYPGGLADELRRLGVEVLNPAFDFTPPEFITAFITNLGIIPPQLSVLIIKEMFGFSTGRIQLTVLEELV</sequence>
<dbReference type="EMBL" id="DSDY01000063">
    <property type="protein sequence ID" value="HDS10384.1"/>
    <property type="molecule type" value="Genomic_DNA"/>
</dbReference>
<dbReference type="AlphaFoldDB" id="A0A7C1I1C5"/>
<organism evidence="4">
    <name type="scientific">Fervidicoccus fontis</name>
    <dbReference type="NCBI Taxonomy" id="683846"/>
    <lineage>
        <taxon>Archaea</taxon>
        <taxon>Thermoproteota</taxon>
        <taxon>Thermoprotei</taxon>
        <taxon>Fervidicoccales</taxon>
        <taxon>Fervidicoccaceae</taxon>
        <taxon>Fervidicoccus</taxon>
    </lineage>
</organism>
<dbReference type="GO" id="GO:0046523">
    <property type="term" value="F:S-methyl-5-thioribose-1-phosphate isomerase activity"/>
    <property type="evidence" value="ECO:0007669"/>
    <property type="project" value="TreeGrafter"/>
</dbReference>
<reference evidence="4" key="1">
    <citation type="journal article" date="2020" name="mSystems">
        <title>Genome- and Community-Level Interaction Insights into Carbon Utilization and Element Cycling Functions of Hydrothermarchaeota in Hydrothermal Sediment.</title>
        <authorList>
            <person name="Zhou Z."/>
            <person name="Liu Y."/>
            <person name="Xu W."/>
            <person name="Pan J."/>
            <person name="Luo Z.H."/>
            <person name="Li M."/>
        </authorList>
    </citation>
    <scope>NUCLEOTIDE SEQUENCE [LARGE SCALE GENOMIC DNA]</scope>
    <source>
        <strain evidence="4">SpSt-123</strain>
    </source>
</reference>
<protein>
    <submittedName>
        <fullName evidence="4">Ribose 1,5-bisphosphate isomerase</fullName>
        <ecNumber evidence="4">5.3.1.29</ecNumber>
    </submittedName>
</protein>
<dbReference type="Gene3D" id="3.40.50.10470">
    <property type="entry name" value="Translation initiation factor eif-2b, domain 2"/>
    <property type="match status" value="1"/>
</dbReference>
<comment type="caution">
    <text evidence="4">The sequence shown here is derived from an EMBL/GenBank/DDBJ whole genome shotgun (WGS) entry which is preliminary data.</text>
</comment>
<evidence type="ECO:0000313" key="4">
    <source>
        <dbReference type="EMBL" id="HDS10384.1"/>
    </source>
</evidence>
<comment type="similarity">
    <text evidence="1">Belongs to the eIF-2B alpha/beta/delta subunits family. R15P isomerase subfamily.</text>
</comment>
<name>A0A7C1I1C5_9CREN</name>
<dbReference type="GO" id="GO:0043917">
    <property type="term" value="F:ribose 1,5-bisphosphate isomerase activity"/>
    <property type="evidence" value="ECO:0007669"/>
    <property type="project" value="UniProtKB-EC"/>
</dbReference>
<keyword evidence="3" id="KW-0119">Carbohydrate metabolism</keyword>
<dbReference type="InterPro" id="IPR027363">
    <property type="entry name" value="M1Pi_N"/>
</dbReference>